<dbReference type="PROSITE" id="PS50404">
    <property type="entry name" value="GST_NTER"/>
    <property type="match status" value="1"/>
</dbReference>
<dbReference type="Pfam" id="PF00043">
    <property type="entry name" value="GST_C"/>
    <property type="match status" value="1"/>
</dbReference>
<sequence length="243" mass="27373">MVLTIHHLGLSQSERILLLLEEMAIPYTLTKHTRDPTMAPASLKQLPGNLTGQAPLMQDPDTGITLVESGAICDYILAKYKHEAKTKMSREYGEQGYADYVYFFHFANATLQPVMGQVMLLGLVKAPQDHVMVRYATNNMHQSLQILDDHLGHKKWLAGDDFTAADCMMIYSLTTKRYYGPLVSYAKYPNMVRYLKDVGERPAYKRAMEKGDPEMQVLLGAEPPEQSLVEVGGVTSDIWKKKT</sequence>
<dbReference type="SUPFAM" id="SSF52833">
    <property type="entry name" value="Thioredoxin-like"/>
    <property type="match status" value="1"/>
</dbReference>
<dbReference type="EMBL" id="FP929133">
    <property type="protein sequence ID" value="CBX98216.1"/>
    <property type="molecule type" value="Genomic_DNA"/>
</dbReference>
<dbReference type="Gene3D" id="1.20.1050.10">
    <property type="match status" value="1"/>
</dbReference>
<dbReference type="GeneID" id="13285974"/>
<dbReference type="OMA" id="YADYVFW"/>
<dbReference type="InParanoid" id="E5A3K3"/>
<comment type="similarity">
    <text evidence="1">Belongs to the GST superfamily.</text>
</comment>
<name>E5A3K3_LEPMJ</name>
<dbReference type="PROSITE" id="PS50405">
    <property type="entry name" value="GST_CTER"/>
    <property type="match status" value="1"/>
</dbReference>
<dbReference type="InterPro" id="IPR010987">
    <property type="entry name" value="Glutathione-S-Trfase_C-like"/>
</dbReference>
<gene>
    <name evidence="4" type="ORF">LEMA_P096250.1</name>
</gene>
<dbReference type="Gene3D" id="3.40.30.10">
    <property type="entry name" value="Glutaredoxin"/>
    <property type="match status" value="1"/>
</dbReference>
<dbReference type="PANTHER" id="PTHR44051">
    <property type="entry name" value="GLUTATHIONE S-TRANSFERASE-RELATED"/>
    <property type="match status" value="1"/>
</dbReference>
<dbReference type="InterPro" id="IPR040079">
    <property type="entry name" value="Glutathione_S-Trfase"/>
</dbReference>
<dbReference type="Pfam" id="PF13409">
    <property type="entry name" value="GST_N_2"/>
    <property type="match status" value="1"/>
</dbReference>
<dbReference type="VEuPathDB" id="FungiDB:LEMA_P096250.1"/>
<dbReference type="InterPro" id="IPR004046">
    <property type="entry name" value="GST_C"/>
</dbReference>
<organism evidence="5">
    <name type="scientific">Leptosphaeria maculans (strain JN3 / isolate v23.1.3 / race Av1-4-5-6-7-8)</name>
    <name type="common">Blackleg fungus</name>
    <name type="synonym">Phoma lingam</name>
    <dbReference type="NCBI Taxonomy" id="985895"/>
    <lineage>
        <taxon>Eukaryota</taxon>
        <taxon>Fungi</taxon>
        <taxon>Dikarya</taxon>
        <taxon>Ascomycota</taxon>
        <taxon>Pezizomycotina</taxon>
        <taxon>Dothideomycetes</taxon>
        <taxon>Pleosporomycetidae</taxon>
        <taxon>Pleosporales</taxon>
        <taxon>Pleosporineae</taxon>
        <taxon>Leptosphaeriaceae</taxon>
        <taxon>Plenodomus</taxon>
        <taxon>Plenodomus lingam/Leptosphaeria maculans species complex</taxon>
    </lineage>
</organism>
<dbReference type="CDD" id="cd03046">
    <property type="entry name" value="GST_N_GTT1_like"/>
    <property type="match status" value="1"/>
</dbReference>
<dbReference type="AlphaFoldDB" id="E5A3K3"/>
<feature type="domain" description="GST N-terminal" evidence="2">
    <location>
        <begin position="1"/>
        <end position="84"/>
    </location>
</feature>
<evidence type="ECO:0000256" key="1">
    <source>
        <dbReference type="ARBA" id="ARBA00007409"/>
    </source>
</evidence>
<feature type="domain" description="GST C-terminal" evidence="3">
    <location>
        <begin position="93"/>
        <end position="217"/>
    </location>
</feature>
<evidence type="ECO:0000259" key="3">
    <source>
        <dbReference type="PROSITE" id="PS50405"/>
    </source>
</evidence>
<dbReference type="OrthoDB" id="2309723at2759"/>
<dbReference type="PANTHER" id="PTHR44051:SF9">
    <property type="entry name" value="GLUTATHIONE S-TRANSFERASE 1"/>
    <property type="match status" value="1"/>
</dbReference>
<dbReference type="GO" id="GO:0016740">
    <property type="term" value="F:transferase activity"/>
    <property type="evidence" value="ECO:0007669"/>
    <property type="project" value="UniProtKB-KW"/>
</dbReference>
<dbReference type="STRING" id="985895.E5A3K3"/>
<evidence type="ECO:0000313" key="4">
    <source>
        <dbReference type="EMBL" id="CBX98216.1"/>
    </source>
</evidence>
<dbReference type="Proteomes" id="UP000002668">
    <property type="component" value="Genome"/>
</dbReference>
<dbReference type="InterPro" id="IPR004045">
    <property type="entry name" value="Glutathione_S-Trfase_N"/>
</dbReference>
<dbReference type="HOGENOM" id="CLU_011226_15_4_1"/>
<accession>E5A3K3</accession>
<dbReference type="InterPro" id="IPR036282">
    <property type="entry name" value="Glutathione-S-Trfase_C_sf"/>
</dbReference>
<proteinExistence type="inferred from homology"/>
<dbReference type="SFLD" id="SFLDG00358">
    <property type="entry name" value="Main_(cytGST)"/>
    <property type="match status" value="1"/>
</dbReference>
<protein>
    <submittedName>
        <fullName evidence="4">Similar to glutathione S-transferase</fullName>
    </submittedName>
</protein>
<keyword evidence="5" id="KW-1185">Reference proteome</keyword>
<reference evidence="5" key="1">
    <citation type="journal article" date="2011" name="Nat. Commun.">
        <title>Effector diversification within compartments of the Leptosphaeria maculans genome affected by Repeat-Induced Point mutations.</title>
        <authorList>
            <person name="Rouxel T."/>
            <person name="Grandaubert J."/>
            <person name="Hane J.K."/>
            <person name="Hoede C."/>
            <person name="van de Wouw A.P."/>
            <person name="Couloux A."/>
            <person name="Dominguez V."/>
            <person name="Anthouard V."/>
            <person name="Bally P."/>
            <person name="Bourras S."/>
            <person name="Cozijnsen A.J."/>
            <person name="Ciuffetti L.M."/>
            <person name="Degrave A."/>
            <person name="Dilmaghani A."/>
            <person name="Duret L."/>
            <person name="Fudal I."/>
            <person name="Goodwin S.B."/>
            <person name="Gout L."/>
            <person name="Glaser N."/>
            <person name="Linglin J."/>
            <person name="Kema G.H.J."/>
            <person name="Lapalu N."/>
            <person name="Lawrence C.B."/>
            <person name="May K."/>
            <person name="Meyer M."/>
            <person name="Ollivier B."/>
            <person name="Poulain J."/>
            <person name="Schoch C.L."/>
            <person name="Simon A."/>
            <person name="Spatafora J.W."/>
            <person name="Stachowiak A."/>
            <person name="Turgeon B.G."/>
            <person name="Tyler B.M."/>
            <person name="Vincent D."/>
            <person name="Weissenbach J."/>
            <person name="Amselem J."/>
            <person name="Quesneville H."/>
            <person name="Oliver R.P."/>
            <person name="Wincker P."/>
            <person name="Balesdent M.-H."/>
            <person name="Howlett B.J."/>
        </authorList>
    </citation>
    <scope>NUCLEOTIDE SEQUENCE [LARGE SCALE GENOMIC DNA]</scope>
    <source>
        <strain evidence="5">JN3 / isolate v23.1.3 / race Av1-4-5-6-7-8</strain>
    </source>
</reference>
<keyword evidence="4" id="KW-0808">Transferase</keyword>
<evidence type="ECO:0000313" key="5">
    <source>
        <dbReference type="Proteomes" id="UP000002668"/>
    </source>
</evidence>
<dbReference type="RefSeq" id="XP_003841695.1">
    <property type="nucleotide sequence ID" value="XM_003841647.1"/>
</dbReference>
<evidence type="ECO:0000259" key="2">
    <source>
        <dbReference type="PROSITE" id="PS50404"/>
    </source>
</evidence>
<dbReference type="SFLD" id="SFLDS00019">
    <property type="entry name" value="Glutathione_Transferase_(cytos"/>
    <property type="match status" value="1"/>
</dbReference>
<dbReference type="SUPFAM" id="SSF47616">
    <property type="entry name" value="GST C-terminal domain-like"/>
    <property type="match status" value="1"/>
</dbReference>
<dbReference type="InterPro" id="IPR036249">
    <property type="entry name" value="Thioredoxin-like_sf"/>
</dbReference>
<dbReference type="eggNOG" id="KOG0867">
    <property type="taxonomic scope" value="Eukaryota"/>
</dbReference>